<dbReference type="InterPro" id="IPR041679">
    <property type="entry name" value="DNA2/NAM7-like_C"/>
</dbReference>
<evidence type="ECO:0000313" key="12">
    <source>
        <dbReference type="WBParaSite" id="Gr19_v10_g12572.t1"/>
    </source>
</evidence>
<keyword evidence="8" id="KW-0511">Multifunctional enzyme</keyword>
<keyword evidence="6" id="KW-0694">RNA-binding</keyword>
<keyword evidence="3" id="KW-0540">Nuclease</keyword>
<keyword evidence="4" id="KW-0378">Hydrolase</keyword>
<dbReference type="GO" id="GO:0003723">
    <property type="term" value="F:RNA binding"/>
    <property type="evidence" value="ECO:0007669"/>
    <property type="project" value="UniProtKB-KW"/>
</dbReference>
<organism evidence="11 12">
    <name type="scientific">Globodera rostochiensis</name>
    <name type="common">Golden nematode worm</name>
    <name type="synonym">Heterodera rostochiensis</name>
    <dbReference type="NCBI Taxonomy" id="31243"/>
    <lineage>
        <taxon>Eukaryota</taxon>
        <taxon>Metazoa</taxon>
        <taxon>Ecdysozoa</taxon>
        <taxon>Nematoda</taxon>
        <taxon>Chromadorea</taxon>
        <taxon>Rhabditida</taxon>
        <taxon>Tylenchina</taxon>
        <taxon>Tylenchomorpha</taxon>
        <taxon>Tylenchoidea</taxon>
        <taxon>Heteroderidae</taxon>
        <taxon>Heteroderinae</taxon>
        <taxon>Globodera</taxon>
    </lineage>
</organism>
<sequence>MLRLTKVQHQSEALPFTPCNINGEEILALVDTGSEASVIPFSLVTRMSVEKRTVQLKAANIKLKSALLKPEVEVLLKMYIRQMTIGGSSWSISAEILVVKDEEITFHGFQMIMGMDIIKKLGRITMIPGQGRIIFEPNTPLGWQSTDSWSKAESSSHNIFSLAPNTSIVSATLNSLPVKCLIDTGATVTVAPKSLALQLQCKISSSEMHAVSASGHVIDFREKAEAKLEIGGNSSDPMETDPNFKVDCSSQYDLGSFTEGPHHFVTTTEEPVSSPPRRMPYKYRDELKQHIEKLLAAGVMIESDTPWVTPFVMLYMPFGLKNATAAFSRAMAIVLSGLEECAISYVDDVLVFTRNGTFDDHLNLSRQSVKFEWKDEQQKSFEKLKELLTKAPNLVFPNYNQPFHIFTDASLTGLGGVLMQKNESSDGFSAISYCSRTLSAPERRWPAVQIEMCAIIYALREFRPFFFSSDAAQIGRELKAHGLDRFALSATADSMQGHESDLVVVVTTVSQRQTNHQSTRKSRGNAFWGDPARVNVSLSRGKHGLVVIGNLMELTQCKIWDRFLSKALEGTVVATPSFIRASMDEQSHYSRGILVDRDGSVQQDFRFHAEWNSPRSMADTFGEYKGTEQSLNFRSGHTEQRADATTRGEMLDLRSARTWHWTMPRGDQAMRWTEVKFGTNLMEGRTCEAEPS</sequence>
<dbReference type="Gene3D" id="3.10.10.10">
    <property type="entry name" value="HIV Type 1 Reverse Transcriptase, subunit A, domain 1"/>
    <property type="match status" value="1"/>
</dbReference>
<feature type="domain" description="Reverse transcriptase/retrotransposon-derived protein RNase H-like" evidence="10">
    <location>
        <begin position="373"/>
        <end position="469"/>
    </location>
</feature>
<dbReference type="InterPro" id="IPR001969">
    <property type="entry name" value="Aspartic_peptidase_AS"/>
</dbReference>
<keyword evidence="5" id="KW-0460">Magnesium</keyword>
<dbReference type="Gene3D" id="3.10.20.370">
    <property type="match status" value="1"/>
</dbReference>
<evidence type="ECO:0000259" key="10">
    <source>
        <dbReference type="Pfam" id="PF17919"/>
    </source>
</evidence>
<evidence type="ECO:0000256" key="6">
    <source>
        <dbReference type="ARBA" id="ARBA00022884"/>
    </source>
</evidence>
<keyword evidence="4" id="KW-0255">Endonuclease</keyword>
<evidence type="ECO:0000256" key="3">
    <source>
        <dbReference type="ARBA" id="ARBA00022722"/>
    </source>
</evidence>
<keyword evidence="7" id="KW-0229">DNA integration</keyword>
<feature type="domain" description="DNA2/NAM7 helicase-like C-terminal" evidence="9">
    <location>
        <begin position="488"/>
        <end position="550"/>
    </location>
</feature>
<proteinExistence type="predicted"/>
<dbReference type="InterPro" id="IPR043502">
    <property type="entry name" value="DNA/RNA_pol_sf"/>
</dbReference>
<reference evidence="12" key="1">
    <citation type="submission" date="2022-11" db="UniProtKB">
        <authorList>
            <consortium name="WormBaseParasite"/>
        </authorList>
    </citation>
    <scope>IDENTIFICATION</scope>
</reference>
<dbReference type="Gene3D" id="3.40.50.300">
    <property type="entry name" value="P-loop containing nucleotide triphosphate hydrolases"/>
    <property type="match status" value="1"/>
</dbReference>
<accession>A0A914H2A1</accession>
<dbReference type="Pfam" id="PF17919">
    <property type="entry name" value="RT_RNaseH_2"/>
    <property type="match status" value="1"/>
</dbReference>
<evidence type="ECO:0000256" key="5">
    <source>
        <dbReference type="ARBA" id="ARBA00022842"/>
    </source>
</evidence>
<evidence type="ECO:0000256" key="2">
    <source>
        <dbReference type="ARBA" id="ARBA00022695"/>
    </source>
</evidence>
<evidence type="ECO:0000313" key="11">
    <source>
        <dbReference type="Proteomes" id="UP000887572"/>
    </source>
</evidence>
<dbReference type="WBParaSite" id="Gr19_v10_g12572.t1">
    <property type="protein sequence ID" value="Gr19_v10_g12572.t1"/>
    <property type="gene ID" value="Gr19_v10_g12572"/>
</dbReference>
<dbReference type="GO" id="GO:0006508">
    <property type="term" value="P:proteolysis"/>
    <property type="evidence" value="ECO:0007669"/>
    <property type="project" value="InterPro"/>
</dbReference>
<evidence type="ECO:0000256" key="4">
    <source>
        <dbReference type="ARBA" id="ARBA00022759"/>
    </source>
</evidence>
<dbReference type="Gene3D" id="2.40.70.10">
    <property type="entry name" value="Acid Proteases"/>
    <property type="match status" value="2"/>
</dbReference>
<dbReference type="InterPro" id="IPR021109">
    <property type="entry name" value="Peptidase_aspartic_dom_sf"/>
</dbReference>
<dbReference type="InterPro" id="IPR050951">
    <property type="entry name" value="Retrovirus_Pol_polyprotein"/>
</dbReference>
<dbReference type="GO" id="GO:0004190">
    <property type="term" value="F:aspartic-type endopeptidase activity"/>
    <property type="evidence" value="ECO:0007669"/>
    <property type="project" value="InterPro"/>
</dbReference>
<name>A0A914H2A1_GLORO</name>
<dbReference type="Pfam" id="PF13650">
    <property type="entry name" value="Asp_protease_2"/>
    <property type="match status" value="1"/>
</dbReference>
<keyword evidence="11" id="KW-1185">Reference proteome</keyword>
<dbReference type="GO" id="GO:0015074">
    <property type="term" value="P:DNA integration"/>
    <property type="evidence" value="ECO:0007669"/>
    <property type="project" value="UniProtKB-KW"/>
</dbReference>
<evidence type="ECO:0000256" key="1">
    <source>
        <dbReference type="ARBA" id="ARBA00022679"/>
    </source>
</evidence>
<dbReference type="PANTHER" id="PTHR37984:SF5">
    <property type="entry name" value="PROTEIN NYNRIN-LIKE"/>
    <property type="match status" value="1"/>
</dbReference>
<dbReference type="Pfam" id="PF13087">
    <property type="entry name" value="AAA_12"/>
    <property type="match status" value="1"/>
</dbReference>
<dbReference type="CDD" id="cd00303">
    <property type="entry name" value="retropepsin_like"/>
    <property type="match status" value="1"/>
</dbReference>
<dbReference type="Gene3D" id="3.30.70.270">
    <property type="match status" value="1"/>
</dbReference>
<dbReference type="Proteomes" id="UP000887572">
    <property type="component" value="Unplaced"/>
</dbReference>
<keyword evidence="1" id="KW-0808">Transferase</keyword>
<dbReference type="PANTHER" id="PTHR37984">
    <property type="entry name" value="PROTEIN CBG26694"/>
    <property type="match status" value="1"/>
</dbReference>
<dbReference type="SUPFAM" id="SSF50630">
    <property type="entry name" value="Acid proteases"/>
    <property type="match status" value="2"/>
</dbReference>
<dbReference type="InterPro" id="IPR043128">
    <property type="entry name" value="Rev_trsase/Diguanyl_cyclase"/>
</dbReference>
<dbReference type="PROSITE" id="PS00141">
    <property type="entry name" value="ASP_PROTEASE"/>
    <property type="match status" value="2"/>
</dbReference>
<keyword evidence="2" id="KW-0548">Nucleotidyltransferase</keyword>
<evidence type="ECO:0000256" key="8">
    <source>
        <dbReference type="ARBA" id="ARBA00023268"/>
    </source>
</evidence>
<dbReference type="AlphaFoldDB" id="A0A914H2A1"/>
<protein>
    <submittedName>
        <fullName evidence="12">Uncharacterized protein</fullName>
    </submittedName>
</protein>
<evidence type="ECO:0000259" key="9">
    <source>
        <dbReference type="Pfam" id="PF13087"/>
    </source>
</evidence>
<dbReference type="GO" id="GO:0004519">
    <property type="term" value="F:endonuclease activity"/>
    <property type="evidence" value="ECO:0007669"/>
    <property type="project" value="UniProtKB-KW"/>
</dbReference>
<dbReference type="SUPFAM" id="SSF56672">
    <property type="entry name" value="DNA/RNA polymerases"/>
    <property type="match status" value="1"/>
</dbReference>
<dbReference type="GO" id="GO:0016779">
    <property type="term" value="F:nucleotidyltransferase activity"/>
    <property type="evidence" value="ECO:0007669"/>
    <property type="project" value="UniProtKB-KW"/>
</dbReference>
<dbReference type="InterPro" id="IPR041577">
    <property type="entry name" value="RT_RNaseH_2"/>
</dbReference>
<dbReference type="InterPro" id="IPR027417">
    <property type="entry name" value="P-loop_NTPase"/>
</dbReference>
<evidence type="ECO:0000256" key="7">
    <source>
        <dbReference type="ARBA" id="ARBA00022908"/>
    </source>
</evidence>